<gene>
    <name evidence="14" type="ORF">P5673_016300</name>
</gene>
<dbReference type="Proteomes" id="UP001249851">
    <property type="component" value="Unassembled WGS sequence"/>
</dbReference>
<comment type="catalytic activity">
    <reaction evidence="12">
        <text>D-fructose + ATP = D-fructose 6-phosphate + ADP + H(+)</text>
        <dbReference type="Rhea" id="RHEA:16125"/>
        <dbReference type="ChEBI" id="CHEBI:15378"/>
        <dbReference type="ChEBI" id="CHEBI:30616"/>
        <dbReference type="ChEBI" id="CHEBI:37721"/>
        <dbReference type="ChEBI" id="CHEBI:61527"/>
        <dbReference type="ChEBI" id="CHEBI:456216"/>
        <dbReference type="EC" id="2.7.1.4"/>
    </reaction>
</comment>
<reference evidence="14" key="1">
    <citation type="journal article" date="2023" name="G3 (Bethesda)">
        <title>Whole genome assembly and annotation of the endangered Caribbean coral Acropora cervicornis.</title>
        <authorList>
            <person name="Selwyn J.D."/>
            <person name="Vollmer S.V."/>
        </authorList>
    </citation>
    <scope>NUCLEOTIDE SEQUENCE</scope>
    <source>
        <strain evidence="14">K2</strain>
    </source>
</reference>
<dbReference type="PANTHER" id="PTHR42742:SF3">
    <property type="entry name" value="FRUCTOKINASE"/>
    <property type="match status" value="1"/>
</dbReference>
<feature type="transmembrane region" description="Helical" evidence="13">
    <location>
        <begin position="229"/>
        <end position="251"/>
    </location>
</feature>
<protein>
    <recommendedName>
        <fullName evidence="11">fructokinase</fullName>
        <ecNumber evidence="11">2.7.1.4</ecNumber>
    </recommendedName>
</protein>
<dbReference type="InterPro" id="IPR043129">
    <property type="entry name" value="ATPase_NBD"/>
</dbReference>
<dbReference type="FunFam" id="3.30.420.40:FF:000136">
    <property type="entry name" value="Putative fructokinase"/>
    <property type="match status" value="1"/>
</dbReference>
<evidence type="ECO:0000313" key="14">
    <source>
        <dbReference type="EMBL" id="KAK2561156.1"/>
    </source>
</evidence>
<evidence type="ECO:0000256" key="7">
    <source>
        <dbReference type="ARBA" id="ARBA00022833"/>
    </source>
</evidence>
<evidence type="ECO:0000256" key="3">
    <source>
        <dbReference type="ARBA" id="ARBA00022679"/>
    </source>
</evidence>
<dbReference type="CDD" id="cd24067">
    <property type="entry name" value="ASKHA_NBD_ROK_BsFRK-like"/>
    <property type="match status" value="1"/>
</dbReference>
<dbReference type="InterPro" id="IPR000600">
    <property type="entry name" value="ROK"/>
</dbReference>
<dbReference type="SUPFAM" id="SSF53067">
    <property type="entry name" value="Actin-like ATPase domain"/>
    <property type="match status" value="1"/>
</dbReference>
<keyword evidence="4" id="KW-0479">Metal-binding</keyword>
<comment type="cofactor">
    <cofactor evidence="1">
        <name>Mg(2+)</name>
        <dbReference type="ChEBI" id="CHEBI:18420"/>
    </cofactor>
</comment>
<keyword evidence="8" id="KW-0067">ATP-binding</keyword>
<keyword evidence="9" id="KW-0460">Magnesium</keyword>
<dbReference type="FunFam" id="3.30.420.40:FF:000153">
    <property type="entry name" value="Putative fructokinase"/>
    <property type="match status" value="1"/>
</dbReference>
<dbReference type="Gene3D" id="3.30.420.40">
    <property type="match status" value="2"/>
</dbReference>
<evidence type="ECO:0000256" key="1">
    <source>
        <dbReference type="ARBA" id="ARBA00001946"/>
    </source>
</evidence>
<reference evidence="14" key="2">
    <citation type="journal article" date="2023" name="Science">
        <title>Genomic signatures of disease resistance in endangered staghorn corals.</title>
        <authorList>
            <person name="Vollmer S.V."/>
            <person name="Selwyn J.D."/>
            <person name="Despard B.A."/>
            <person name="Roesel C.L."/>
        </authorList>
    </citation>
    <scope>NUCLEOTIDE SEQUENCE</scope>
    <source>
        <strain evidence="14">K2</strain>
    </source>
</reference>
<keyword evidence="15" id="KW-1185">Reference proteome</keyword>
<evidence type="ECO:0000256" key="5">
    <source>
        <dbReference type="ARBA" id="ARBA00022741"/>
    </source>
</evidence>
<evidence type="ECO:0000256" key="2">
    <source>
        <dbReference type="ARBA" id="ARBA00006479"/>
    </source>
</evidence>
<keyword evidence="13" id="KW-1133">Transmembrane helix</keyword>
<evidence type="ECO:0000256" key="13">
    <source>
        <dbReference type="SAM" id="Phobius"/>
    </source>
</evidence>
<dbReference type="EC" id="2.7.1.4" evidence="11"/>
<keyword evidence="3" id="KW-0808">Transferase</keyword>
<evidence type="ECO:0000256" key="10">
    <source>
        <dbReference type="ARBA" id="ARBA00023277"/>
    </source>
</evidence>
<keyword evidence="5" id="KW-0547">Nucleotide-binding</keyword>
<evidence type="ECO:0000256" key="11">
    <source>
        <dbReference type="ARBA" id="ARBA00038887"/>
    </source>
</evidence>
<comment type="similarity">
    <text evidence="2">Belongs to the ROK (NagC/XylR) family.</text>
</comment>
<evidence type="ECO:0000256" key="4">
    <source>
        <dbReference type="ARBA" id="ARBA00022723"/>
    </source>
</evidence>
<name>A0AAD9QHQ1_ACRCE</name>
<evidence type="ECO:0000256" key="9">
    <source>
        <dbReference type="ARBA" id="ARBA00022842"/>
    </source>
</evidence>
<dbReference type="GO" id="GO:0046872">
    <property type="term" value="F:metal ion binding"/>
    <property type="evidence" value="ECO:0007669"/>
    <property type="project" value="UniProtKB-KW"/>
</dbReference>
<dbReference type="GO" id="GO:0008865">
    <property type="term" value="F:fructokinase activity"/>
    <property type="evidence" value="ECO:0007669"/>
    <property type="project" value="UniProtKB-EC"/>
</dbReference>
<dbReference type="InterPro" id="IPR049874">
    <property type="entry name" value="ROK_cs"/>
</dbReference>
<keyword evidence="10" id="KW-0119">Carbohydrate metabolism</keyword>
<keyword evidence="13" id="KW-0812">Transmembrane</keyword>
<dbReference type="PROSITE" id="PS01125">
    <property type="entry name" value="ROK"/>
    <property type="match status" value="1"/>
</dbReference>
<dbReference type="InterPro" id="IPR051804">
    <property type="entry name" value="Carb_Metab_Reg_Kinase/Isom"/>
</dbReference>
<dbReference type="PANTHER" id="PTHR42742">
    <property type="entry name" value="TRANSCRIPTIONAL REPRESSOR MPRA"/>
    <property type="match status" value="1"/>
</dbReference>
<sequence length="317" mass="34447">MAIHLIGGVELGGTTCLAAIAELRNPTEMIETFETVTTTPQETLSRLSKFLKKNLAYLNAESFVAIGIASFGPIDLKKDSPTYGHITTTPKKAWRNAADVVGFFKREFGDTTPIAFETDTNAPALAEMAKIVSETNTPHKPTLAYITVGTGVGLGAVVNGAPIHGFLHPEGGHMMVPVMPGDDYAGGCDFHQGPCVEGMVHSKAIAERTGVSQAELHTIPDDHDIWEKVGYYLGIMCLNVTYILSPHVIILGGGIMKRKILYDIVRRWFKDMLRGYLDVDKFKTKEGLENYIREGTFGNSSGIIGALELARAEACMK</sequence>
<keyword evidence="6" id="KW-0418">Kinase</keyword>
<dbReference type="Pfam" id="PF00480">
    <property type="entry name" value="ROK"/>
    <property type="match status" value="1"/>
</dbReference>
<dbReference type="GO" id="GO:0005524">
    <property type="term" value="F:ATP binding"/>
    <property type="evidence" value="ECO:0007669"/>
    <property type="project" value="UniProtKB-KW"/>
</dbReference>
<proteinExistence type="inferred from homology"/>
<keyword evidence="13" id="KW-0472">Membrane</keyword>
<evidence type="ECO:0000256" key="6">
    <source>
        <dbReference type="ARBA" id="ARBA00022777"/>
    </source>
</evidence>
<dbReference type="AlphaFoldDB" id="A0AAD9QHQ1"/>
<dbReference type="EMBL" id="JARQWQ010000034">
    <property type="protein sequence ID" value="KAK2561156.1"/>
    <property type="molecule type" value="Genomic_DNA"/>
</dbReference>
<comment type="caution">
    <text evidence="14">The sequence shown here is derived from an EMBL/GenBank/DDBJ whole genome shotgun (WGS) entry which is preliminary data.</text>
</comment>
<accession>A0AAD9QHQ1</accession>
<evidence type="ECO:0000256" key="8">
    <source>
        <dbReference type="ARBA" id="ARBA00022840"/>
    </source>
</evidence>
<evidence type="ECO:0000313" key="15">
    <source>
        <dbReference type="Proteomes" id="UP001249851"/>
    </source>
</evidence>
<evidence type="ECO:0000256" key="12">
    <source>
        <dbReference type="ARBA" id="ARBA00048451"/>
    </source>
</evidence>
<organism evidence="14 15">
    <name type="scientific">Acropora cervicornis</name>
    <name type="common">Staghorn coral</name>
    <dbReference type="NCBI Taxonomy" id="6130"/>
    <lineage>
        <taxon>Eukaryota</taxon>
        <taxon>Metazoa</taxon>
        <taxon>Cnidaria</taxon>
        <taxon>Anthozoa</taxon>
        <taxon>Hexacorallia</taxon>
        <taxon>Scleractinia</taxon>
        <taxon>Astrocoeniina</taxon>
        <taxon>Acroporidae</taxon>
        <taxon>Acropora</taxon>
    </lineage>
</organism>
<keyword evidence="7" id="KW-0862">Zinc</keyword>